<evidence type="ECO:0000313" key="7">
    <source>
        <dbReference type="Proteomes" id="UP000250275"/>
    </source>
</evidence>
<evidence type="ECO:0000256" key="1">
    <source>
        <dbReference type="ARBA" id="ARBA00004370"/>
    </source>
</evidence>
<keyword evidence="2" id="KW-0812">Transmembrane</keyword>
<name>A0A310SL83_9HYME</name>
<dbReference type="AlphaFoldDB" id="A0A310SL83"/>
<dbReference type="GO" id="GO:0016020">
    <property type="term" value="C:membrane"/>
    <property type="evidence" value="ECO:0007669"/>
    <property type="project" value="UniProtKB-SubCell"/>
</dbReference>
<dbReference type="EMBL" id="KQ762793">
    <property type="protein sequence ID" value="OAD55476.1"/>
    <property type="molecule type" value="Genomic_DNA"/>
</dbReference>
<dbReference type="SUPFAM" id="SSF53822">
    <property type="entry name" value="Periplasmic binding protein-like I"/>
    <property type="match status" value="1"/>
</dbReference>
<protein>
    <submittedName>
        <fullName evidence="6">Glutamate receptor, ionotropic kainate 3</fullName>
    </submittedName>
</protein>
<evidence type="ECO:0000256" key="3">
    <source>
        <dbReference type="ARBA" id="ARBA00022989"/>
    </source>
</evidence>
<organism evidence="6 7">
    <name type="scientific">Eufriesea mexicana</name>
    <dbReference type="NCBI Taxonomy" id="516756"/>
    <lineage>
        <taxon>Eukaryota</taxon>
        <taxon>Metazoa</taxon>
        <taxon>Ecdysozoa</taxon>
        <taxon>Arthropoda</taxon>
        <taxon>Hexapoda</taxon>
        <taxon>Insecta</taxon>
        <taxon>Pterygota</taxon>
        <taxon>Neoptera</taxon>
        <taxon>Endopterygota</taxon>
        <taxon>Hymenoptera</taxon>
        <taxon>Apocrita</taxon>
        <taxon>Aculeata</taxon>
        <taxon>Apoidea</taxon>
        <taxon>Anthophila</taxon>
        <taxon>Apidae</taxon>
        <taxon>Eufriesea</taxon>
    </lineage>
</organism>
<dbReference type="OrthoDB" id="5984008at2759"/>
<dbReference type="InterPro" id="IPR028082">
    <property type="entry name" value="Peripla_BP_I"/>
</dbReference>
<evidence type="ECO:0000256" key="4">
    <source>
        <dbReference type="ARBA" id="ARBA00023136"/>
    </source>
</evidence>
<dbReference type="Pfam" id="PF01094">
    <property type="entry name" value="ANF_receptor"/>
    <property type="match status" value="1"/>
</dbReference>
<evidence type="ECO:0000259" key="5">
    <source>
        <dbReference type="Pfam" id="PF01094"/>
    </source>
</evidence>
<sequence length="195" mass="21662">MYDSVQVFAEGLSNLERSHALRPANISCEMEHPWDGGLSLINYINSVVTKGISGPIEFKEGRRILFKLDLLKLKQHSLVKVGEWRPGAGVNVTDTATFFEPGSANVTLLVITILVSPIHSLSIPLRYVIHPYVESREASNSGGEFEERRETGGEIAWRKIDDRAITLTMLDGEVSGARAVTRRLKAFDTRIRAAE</sequence>
<feature type="domain" description="Receptor ligand binding region" evidence="5">
    <location>
        <begin position="2"/>
        <end position="74"/>
    </location>
</feature>
<reference evidence="6 7" key="1">
    <citation type="submission" date="2015-07" db="EMBL/GenBank/DDBJ databases">
        <title>The genome of Eufriesea mexicana.</title>
        <authorList>
            <person name="Pan H."/>
            <person name="Kapheim K."/>
        </authorList>
    </citation>
    <scope>NUCLEOTIDE SEQUENCE [LARGE SCALE GENOMIC DNA]</scope>
    <source>
        <strain evidence="6">0111107269</strain>
        <tissue evidence="6">Whole body</tissue>
    </source>
</reference>
<dbReference type="InterPro" id="IPR001828">
    <property type="entry name" value="ANF_lig-bd_rcpt"/>
</dbReference>
<keyword evidence="6" id="KW-0675">Receptor</keyword>
<keyword evidence="3" id="KW-1133">Transmembrane helix</keyword>
<comment type="subcellular location">
    <subcellularLocation>
        <location evidence="1">Membrane</location>
    </subcellularLocation>
</comment>
<proteinExistence type="predicted"/>
<keyword evidence="4" id="KW-0472">Membrane</keyword>
<gene>
    <name evidence="6" type="ORF">WN48_04791</name>
</gene>
<accession>A0A310SL83</accession>
<dbReference type="Gene3D" id="3.40.50.2300">
    <property type="match status" value="2"/>
</dbReference>
<dbReference type="Proteomes" id="UP000250275">
    <property type="component" value="Unassembled WGS sequence"/>
</dbReference>
<keyword evidence="7" id="KW-1185">Reference proteome</keyword>
<evidence type="ECO:0000256" key="2">
    <source>
        <dbReference type="ARBA" id="ARBA00022692"/>
    </source>
</evidence>
<evidence type="ECO:0000313" key="6">
    <source>
        <dbReference type="EMBL" id="OAD55476.1"/>
    </source>
</evidence>